<dbReference type="SMART" id="SM00575">
    <property type="entry name" value="ZnF_PMZ"/>
    <property type="match status" value="1"/>
</dbReference>
<evidence type="ECO:0000256" key="2">
    <source>
        <dbReference type="ARBA" id="ARBA00022723"/>
    </source>
</evidence>
<dbReference type="InParanoid" id="A0A6P9EMH0"/>
<evidence type="ECO:0000256" key="6">
    <source>
        <dbReference type="RuleBase" id="RU367018"/>
    </source>
</evidence>
<dbReference type="RefSeq" id="XP_035548651.1">
    <property type="nucleotide sequence ID" value="XM_035692758.1"/>
</dbReference>
<gene>
    <name evidence="9" type="primary">LOC118349181</name>
</gene>
<evidence type="ECO:0000256" key="4">
    <source>
        <dbReference type="ARBA" id="ARBA00022833"/>
    </source>
</evidence>
<dbReference type="PANTHER" id="PTHR31669">
    <property type="entry name" value="PROTEIN FAR1-RELATED SEQUENCE 10-RELATED"/>
    <property type="match status" value="1"/>
</dbReference>
<dbReference type="OrthoDB" id="1927586at2759"/>
<dbReference type="InterPro" id="IPR031052">
    <property type="entry name" value="FHY3/FAR1"/>
</dbReference>
<sequence>MVSDFVHQYEKALDARYFKEKDKDVRTKSSRPVLKACWEIEEEVAKVYTRKFFNIFQDELFNCQRYKATKVQQEGESKMYEVAPKGKDKRIYYVTFNCKEAKAICICHMFEFVGILCRHILCVFMKKSNLDTLSHQYVLDRWTINAKSRAIREIPNPKGHVSTQEDPIMRKSHLMMKFYDIAELGSQSRDVGNVNDNMSQRVDLDEEEMDGSDKCIVSMG</sequence>
<evidence type="ECO:0000313" key="9">
    <source>
        <dbReference type="RefSeq" id="XP_035548651.1"/>
    </source>
</evidence>
<keyword evidence="3 5" id="KW-0863">Zinc-finger</keyword>
<feature type="domain" description="SWIM-type" evidence="7">
    <location>
        <begin position="92"/>
        <end position="128"/>
    </location>
</feature>
<organism evidence="8 9">
    <name type="scientific">Juglans regia</name>
    <name type="common">English walnut</name>
    <dbReference type="NCBI Taxonomy" id="51240"/>
    <lineage>
        <taxon>Eukaryota</taxon>
        <taxon>Viridiplantae</taxon>
        <taxon>Streptophyta</taxon>
        <taxon>Embryophyta</taxon>
        <taxon>Tracheophyta</taxon>
        <taxon>Spermatophyta</taxon>
        <taxon>Magnoliopsida</taxon>
        <taxon>eudicotyledons</taxon>
        <taxon>Gunneridae</taxon>
        <taxon>Pentapetalae</taxon>
        <taxon>rosids</taxon>
        <taxon>fabids</taxon>
        <taxon>Fagales</taxon>
        <taxon>Juglandaceae</taxon>
        <taxon>Juglans</taxon>
    </lineage>
</organism>
<reference evidence="9" key="1">
    <citation type="submission" date="2025-08" db="UniProtKB">
        <authorList>
            <consortium name="RefSeq"/>
        </authorList>
    </citation>
    <scope>IDENTIFICATION</scope>
    <source>
        <tissue evidence="9">Leaves</tissue>
    </source>
</reference>
<dbReference type="AlphaFoldDB" id="A0A6P9EMH0"/>
<dbReference type="KEGG" id="jre:118349181"/>
<dbReference type="InterPro" id="IPR007527">
    <property type="entry name" value="Znf_SWIM"/>
</dbReference>
<keyword evidence="2 6" id="KW-0479">Metal-binding</keyword>
<dbReference type="GO" id="GO:0005634">
    <property type="term" value="C:nucleus"/>
    <property type="evidence" value="ECO:0007669"/>
    <property type="project" value="UniProtKB-SubCell"/>
</dbReference>
<keyword evidence="6" id="KW-0539">Nucleus</keyword>
<evidence type="ECO:0000313" key="8">
    <source>
        <dbReference type="Proteomes" id="UP000235220"/>
    </source>
</evidence>
<comment type="function">
    <text evidence="6">Putative transcription activator involved in regulating light control of development.</text>
</comment>
<protein>
    <recommendedName>
        <fullName evidence="6">Protein FAR1-RELATED SEQUENCE</fullName>
    </recommendedName>
</protein>
<accession>A0A6P9EMH0</accession>
<evidence type="ECO:0000256" key="5">
    <source>
        <dbReference type="PROSITE-ProRule" id="PRU00325"/>
    </source>
</evidence>
<dbReference type="PROSITE" id="PS50966">
    <property type="entry name" value="ZF_SWIM"/>
    <property type="match status" value="1"/>
</dbReference>
<name>A0A6P9EMH0_JUGRE</name>
<evidence type="ECO:0000256" key="1">
    <source>
        <dbReference type="ARBA" id="ARBA00005889"/>
    </source>
</evidence>
<dbReference type="GO" id="GO:0008270">
    <property type="term" value="F:zinc ion binding"/>
    <property type="evidence" value="ECO:0007669"/>
    <property type="project" value="UniProtKB-UniRule"/>
</dbReference>
<dbReference type="Proteomes" id="UP000235220">
    <property type="component" value="Chromosome 8"/>
</dbReference>
<dbReference type="InterPro" id="IPR006564">
    <property type="entry name" value="Znf_PMZ"/>
</dbReference>
<keyword evidence="8" id="KW-1185">Reference proteome</keyword>
<evidence type="ECO:0000256" key="3">
    <source>
        <dbReference type="ARBA" id="ARBA00022771"/>
    </source>
</evidence>
<keyword evidence="4 6" id="KW-0862">Zinc</keyword>
<comment type="similarity">
    <text evidence="1 6">Belongs to the FHY3/FAR1 family.</text>
</comment>
<evidence type="ECO:0000259" key="7">
    <source>
        <dbReference type="PROSITE" id="PS50966"/>
    </source>
</evidence>
<comment type="subcellular location">
    <subcellularLocation>
        <location evidence="6">Nucleus</location>
    </subcellularLocation>
</comment>
<dbReference type="GeneID" id="118349181"/>
<proteinExistence type="inferred from homology"/>
<dbReference type="GO" id="GO:0006355">
    <property type="term" value="P:regulation of DNA-templated transcription"/>
    <property type="evidence" value="ECO:0007669"/>
    <property type="project" value="UniProtKB-UniRule"/>
</dbReference>
<dbReference type="PANTHER" id="PTHR31669:SF293">
    <property type="entry name" value="PROTEIN FAR1-RELATED SEQUENCE"/>
    <property type="match status" value="1"/>
</dbReference>